<proteinExistence type="inferred from homology"/>
<gene>
    <name evidence="5 6" type="primary">fliE</name>
    <name evidence="6" type="ORF">AAIA72_01745</name>
</gene>
<keyword evidence="6" id="KW-0966">Cell projection</keyword>
<evidence type="ECO:0000256" key="1">
    <source>
        <dbReference type="ARBA" id="ARBA00004117"/>
    </source>
</evidence>
<dbReference type="EMBL" id="CP154858">
    <property type="protein sequence ID" value="XDT72733.1"/>
    <property type="molecule type" value="Genomic_DNA"/>
</dbReference>
<sequence>MTTRVDVNDVLAQIRAARARIQRPAQAEQAVRSTVVPPAAGDARAAEKPGFAQMLQQAVNQVDSVQKNASSLATAYEKGDPNVDLTQVMIASQKASVAFQAMTQVRNRVVQAYEDIMKMPI</sequence>
<dbReference type="GO" id="GO:0005198">
    <property type="term" value="F:structural molecule activity"/>
    <property type="evidence" value="ECO:0007669"/>
    <property type="project" value="UniProtKB-UniRule"/>
</dbReference>
<organism evidence="6">
    <name type="scientific">Thermohahella caldifontis</name>
    <dbReference type="NCBI Taxonomy" id="3142973"/>
    <lineage>
        <taxon>Bacteria</taxon>
        <taxon>Pseudomonadati</taxon>
        <taxon>Pseudomonadota</taxon>
        <taxon>Gammaproteobacteria</taxon>
        <taxon>Oceanospirillales</taxon>
        <taxon>Hahellaceae</taxon>
        <taxon>Thermohahella</taxon>
    </lineage>
</organism>
<dbReference type="PANTHER" id="PTHR34653">
    <property type="match status" value="1"/>
</dbReference>
<dbReference type="PRINTS" id="PR01006">
    <property type="entry name" value="FLGHOOKFLIE"/>
</dbReference>
<protein>
    <recommendedName>
        <fullName evidence="3 5">Flagellar hook-basal body complex protein FliE</fullName>
    </recommendedName>
</protein>
<evidence type="ECO:0000256" key="5">
    <source>
        <dbReference type="HAMAP-Rule" id="MF_00724"/>
    </source>
</evidence>
<dbReference type="KEGG" id="tcd:AAIA72_01745"/>
<name>A0AB39UXC8_9GAMM</name>
<dbReference type="HAMAP" id="MF_00724">
    <property type="entry name" value="FliE"/>
    <property type="match status" value="1"/>
</dbReference>
<dbReference type="RefSeq" id="WP_369601737.1">
    <property type="nucleotide sequence ID" value="NZ_CP154858.1"/>
</dbReference>
<dbReference type="NCBIfam" id="TIGR00205">
    <property type="entry name" value="fliE"/>
    <property type="match status" value="1"/>
</dbReference>
<evidence type="ECO:0000256" key="2">
    <source>
        <dbReference type="ARBA" id="ARBA00009272"/>
    </source>
</evidence>
<dbReference type="AlphaFoldDB" id="A0AB39UXC8"/>
<keyword evidence="4 5" id="KW-0975">Bacterial flagellum</keyword>
<dbReference type="GO" id="GO:0071973">
    <property type="term" value="P:bacterial-type flagellum-dependent cell motility"/>
    <property type="evidence" value="ECO:0007669"/>
    <property type="project" value="InterPro"/>
</dbReference>
<dbReference type="PANTHER" id="PTHR34653:SF1">
    <property type="entry name" value="FLAGELLAR HOOK-BASAL BODY COMPLEX PROTEIN FLIE"/>
    <property type="match status" value="1"/>
</dbReference>
<keyword evidence="6" id="KW-0969">Cilium</keyword>
<dbReference type="GO" id="GO:0009425">
    <property type="term" value="C:bacterial-type flagellum basal body"/>
    <property type="evidence" value="ECO:0007669"/>
    <property type="project" value="UniProtKB-SubCell"/>
</dbReference>
<evidence type="ECO:0000256" key="4">
    <source>
        <dbReference type="ARBA" id="ARBA00023143"/>
    </source>
</evidence>
<evidence type="ECO:0000313" key="6">
    <source>
        <dbReference type="EMBL" id="XDT72733.1"/>
    </source>
</evidence>
<accession>A0AB39UXC8</accession>
<dbReference type="InterPro" id="IPR001624">
    <property type="entry name" value="FliE"/>
</dbReference>
<comment type="subcellular location">
    <subcellularLocation>
        <location evidence="1 5">Bacterial flagellum basal body</location>
    </subcellularLocation>
</comment>
<dbReference type="GO" id="GO:0003774">
    <property type="term" value="F:cytoskeletal motor activity"/>
    <property type="evidence" value="ECO:0007669"/>
    <property type="project" value="InterPro"/>
</dbReference>
<keyword evidence="6" id="KW-0282">Flagellum</keyword>
<reference evidence="6" key="1">
    <citation type="submission" date="2024-05" db="EMBL/GenBank/DDBJ databases">
        <title>Genome sequencing of novel strain.</title>
        <authorList>
            <person name="Ganbat D."/>
            <person name="Ganbat S."/>
            <person name="Lee S.-J."/>
        </authorList>
    </citation>
    <scope>NUCLEOTIDE SEQUENCE</scope>
    <source>
        <strain evidence="6">SMD15-11</strain>
    </source>
</reference>
<dbReference type="Pfam" id="PF02049">
    <property type="entry name" value="FliE"/>
    <property type="match status" value="1"/>
</dbReference>
<comment type="similarity">
    <text evidence="2 5">Belongs to the FliE family.</text>
</comment>
<evidence type="ECO:0000256" key="3">
    <source>
        <dbReference type="ARBA" id="ARBA00018024"/>
    </source>
</evidence>